<proteinExistence type="predicted"/>
<evidence type="ECO:0000313" key="3">
    <source>
        <dbReference type="EMBL" id="MBN0047631.1"/>
    </source>
</evidence>
<dbReference type="InterPro" id="IPR011047">
    <property type="entry name" value="Quinoprotein_ADH-like_sf"/>
</dbReference>
<dbReference type="Proteomes" id="UP000788262">
    <property type="component" value="Unassembled WGS sequence"/>
</dbReference>
<protein>
    <submittedName>
        <fullName evidence="3">PQQ-binding-like beta-propeller repeat protein</fullName>
    </submittedName>
</protein>
<reference evidence="3 4" key="1">
    <citation type="submission" date="2021-02" db="EMBL/GenBank/DDBJ databases">
        <title>Whole genome sequencing of Streptomyces actuosus VRA1.</title>
        <authorList>
            <person name="Sen G."/>
            <person name="Sen A."/>
        </authorList>
    </citation>
    <scope>NUCLEOTIDE SEQUENCE [LARGE SCALE GENOMIC DNA]</scope>
    <source>
        <strain evidence="3 4">VRA1</strain>
    </source>
</reference>
<sequence>MGRVSAVGRSGADDRAEWKDEMTEQPSAGQGSQEPEPGWAFRPRTPVTAEPVRRTPPERVRSDWPGAFPGHAQATAPVPASTGIPHTRVPAPSAAQASPAAPALPSGSVPPGPGPVPGTAPAPAPAAGAAETPPARRRLPRGRGAMKIVLAVAVVAAASGTAVALRDADTVPLASQQATQAWRVPAPASDDELVGSWNTGTLLVRASTRGGVSAYRLSDGKQMWRTTPAAEGTVPCAMSPRPAEQGIGTVAFGQDGHSCTSLAGVDAATGKILWSVPLVDGKHPTATATRTFVQGDVATVVSQNFLGGLDIRTGHRVWGYRARGAYCNALDWGAEGVVLVNDYCADQQKKYTFSAYDGETGKVLWTRNGSTRTVVKQVLSGSPLIASLHTPTEDSVRVFTSSGGSRKLAVGNTAVLSGNESDADRSARLVGDVLVTPAEDSAGDGIDGYDVTTGAKLWSRPGAALARSAAEDGPVYAVSTSGPAQLLRLDPRTGAVTPVTRLPDGTGHHRFTAGSLYVTSDGGVLELDAQGSADAVRFYR</sequence>
<evidence type="ECO:0000259" key="2">
    <source>
        <dbReference type="Pfam" id="PF13360"/>
    </source>
</evidence>
<feature type="compositionally biased region" description="Basic and acidic residues" evidence="1">
    <location>
        <begin position="11"/>
        <end position="22"/>
    </location>
</feature>
<evidence type="ECO:0000256" key="1">
    <source>
        <dbReference type="SAM" id="MobiDB-lite"/>
    </source>
</evidence>
<dbReference type="InterPro" id="IPR002372">
    <property type="entry name" value="PQQ_rpt_dom"/>
</dbReference>
<dbReference type="SUPFAM" id="SSF50998">
    <property type="entry name" value="Quinoprotein alcohol dehydrogenase-like"/>
    <property type="match status" value="1"/>
</dbReference>
<feature type="domain" description="Pyrrolo-quinoline quinone repeat" evidence="2">
    <location>
        <begin position="261"/>
        <end position="496"/>
    </location>
</feature>
<dbReference type="PANTHER" id="PTHR34512:SF30">
    <property type="entry name" value="OUTER MEMBRANE PROTEIN ASSEMBLY FACTOR BAMB"/>
    <property type="match status" value="1"/>
</dbReference>
<feature type="compositionally biased region" description="Low complexity" evidence="1">
    <location>
        <begin position="90"/>
        <end position="107"/>
    </location>
</feature>
<gene>
    <name evidence="3" type="ORF">JS756_26690</name>
</gene>
<feature type="compositionally biased region" description="Basic and acidic residues" evidence="1">
    <location>
        <begin position="51"/>
        <end position="62"/>
    </location>
</feature>
<feature type="compositionally biased region" description="Pro residues" evidence="1">
    <location>
        <begin position="108"/>
        <end position="124"/>
    </location>
</feature>
<dbReference type="PANTHER" id="PTHR34512">
    <property type="entry name" value="CELL SURFACE PROTEIN"/>
    <property type="match status" value="1"/>
</dbReference>
<organism evidence="3 4">
    <name type="scientific">Streptomyces actuosus</name>
    <dbReference type="NCBI Taxonomy" id="1885"/>
    <lineage>
        <taxon>Bacteria</taxon>
        <taxon>Bacillati</taxon>
        <taxon>Actinomycetota</taxon>
        <taxon>Actinomycetes</taxon>
        <taxon>Kitasatosporales</taxon>
        <taxon>Streptomycetaceae</taxon>
        <taxon>Streptomyces</taxon>
    </lineage>
</organism>
<dbReference type="EMBL" id="JAFFZS010000027">
    <property type="protein sequence ID" value="MBN0047631.1"/>
    <property type="molecule type" value="Genomic_DNA"/>
</dbReference>
<dbReference type="RefSeq" id="WP_205385761.1">
    <property type="nucleotide sequence ID" value="NZ_JAFFZS010000027.1"/>
</dbReference>
<name>A0ABS2VX90_STRAS</name>
<dbReference type="Gene3D" id="2.140.10.10">
    <property type="entry name" value="Quinoprotein alcohol dehydrogenase-like superfamily"/>
    <property type="match status" value="1"/>
</dbReference>
<dbReference type="Gene3D" id="2.130.10.10">
    <property type="entry name" value="YVTN repeat-like/Quinoprotein amine dehydrogenase"/>
    <property type="match status" value="1"/>
</dbReference>
<dbReference type="InterPro" id="IPR018391">
    <property type="entry name" value="PQQ_b-propeller_rpt"/>
</dbReference>
<keyword evidence="4" id="KW-1185">Reference proteome</keyword>
<feature type="region of interest" description="Disordered" evidence="1">
    <location>
        <begin position="1"/>
        <end position="138"/>
    </location>
</feature>
<evidence type="ECO:0000313" key="4">
    <source>
        <dbReference type="Proteomes" id="UP000788262"/>
    </source>
</evidence>
<comment type="caution">
    <text evidence="3">The sequence shown here is derived from an EMBL/GenBank/DDBJ whole genome shotgun (WGS) entry which is preliminary data.</text>
</comment>
<feature type="compositionally biased region" description="Polar residues" evidence="1">
    <location>
        <begin position="24"/>
        <end position="33"/>
    </location>
</feature>
<dbReference type="SMART" id="SM00564">
    <property type="entry name" value="PQQ"/>
    <property type="match status" value="4"/>
</dbReference>
<accession>A0ABS2VX90</accession>
<dbReference type="InterPro" id="IPR015943">
    <property type="entry name" value="WD40/YVTN_repeat-like_dom_sf"/>
</dbReference>
<dbReference type="Pfam" id="PF13360">
    <property type="entry name" value="PQQ_2"/>
    <property type="match status" value="1"/>
</dbReference>